<keyword evidence="2" id="KW-1185">Reference proteome</keyword>
<protein>
    <submittedName>
        <fullName evidence="1">Uncharacterized protein</fullName>
    </submittedName>
</protein>
<evidence type="ECO:0000313" key="1">
    <source>
        <dbReference type="EMBL" id="KAK2943079.1"/>
    </source>
</evidence>
<comment type="caution">
    <text evidence="1">The sequence shown here is derived from an EMBL/GenBank/DDBJ whole genome shotgun (WGS) entry which is preliminary data.</text>
</comment>
<sequence>MVQLQKGGARSVVKHWSGDTVGSSVPQEDFLCFACSSGPTRQVNIYSALTSMMEGELRMKLSSQWLLRLDSCNDSVNSYVINKRIAHND</sequence>
<name>A0ABQ9WUA5_9EUKA</name>
<evidence type="ECO:0000313" key="2">
    <source>
        <dbReference type="Proteomes" id="UP001281761"/>
    </source>
</evidence>
<organism evidence="1 2">
    <name type="scientific">Blattamonas nauphoetae</name>
    <dbReference type="NCBI Taxonomy" id="2049346"/>
    <lineage>
        <taxon>Eukaryota</taxon>
        <taxon>Metamonada</taxon>
        <taxon>Preaxostyla</taxon>
        <taxon>Oxymonadida</taxon>
        <taxon>Blattamonas</taxon>
    </lineage>
</organism>
<accession>A0ABQ9WUA5</accession>
<proteinExistence type="predicted"/>
<reference evidence="1 2" key="1">
    <citation type="journal article" date="2022" name="bioRxiv">
        <title>Genomics of Preaxostyla Flagellates Illuminates Evolutionary Transitions and the Path Towards Mitochondrial Loss.</title>
        <authorList>
            <person name="Novak L.V.F."/>
            <person name="Treitli S.C."/>
            <person name="Pyrih J."/>
            <person name="Halakuc P."/>
            <person name="Pipaliya S.V."/>
            <person name="Vacek V."/>
            <person name="Brzon O."/>
            <person name="Soukal P."/>
            <person name="Eme L."/>
            <person name="Dacks J.B."/>
            <person name="Karnkowska A."/>
            <person name="Elias M."/>
            <person name="Hampl V."/>
        </authorList>
    </citation>
    <scope>NUCLEOTIDE SEQUENCE [LARGE SCALE GENOMIC DNA]</scope>
    <source>
        <strain evidence="1">NAU3</strain>
        <tissue evidence="1">Gut</tissue>
    </source>
</reference>
<dbReference type="EMBL" id="JARBJD010000364">
    <property type="protein sequence ID" value="KAK2943079.1"/>
    <property type="molecule type" value="Genomic_DNA"/>
</dbReference>
<gene>
    <name evidence="1" type="ORF">BLNAU_21988</name>
</gene>
<dbReference type="Proteomes" id="UP001281761">
    <property type="component" value="Unassembled WGS sequence"/>
</dbReference>